<dbReference type="CDD" id="cd00093">
    <property type="entry name" value="HTH_XRE"/>
    <property type="match status" value="1"/>
</dbReference>
<dbReference type="InterPro" id="IPR001387">
    <property type="entry name" value="Cro/C1-type_HTH"/>
</dbReference>
<protein>
    <submittedName>
        <fullName evidence="2">Transcriptional regulator</fullName>
    </submittedName>
</protein>
<dbReference type="EMBL" id="CP030862">
    <property type="protein sequence ID" value="AXE26152.1"/>
    <property type="molecule type" value="Genomic_DNA"/>
</dbReference>
<name>A0A344U5I1_9ACTN</name>
<feature type="domain" description="HTH cro/C1-type" evidence="1">
    <location>
        <begin position="9"/>
        <end position="57"/>
    </location>
</feature>
<dbReference type="Proteomes" id="UP000252004">
    <property type="component" value="Chromosome"/>
</dbReference>
<gene>
    <name evidence="2" type="ORF">C0216_24225</name>
</gene>
<dbReference type="GO" id="GO:0003677">
    <property type="term" value="F:DNA binding"/>
    <property type="evidence" value="ECO:0007669"/>
    <property type="project" value="InterPro"/>
</dbReference>
<dbReference type="InterPro" id="IPR010982">
    <property type="entry name" value="Lambda_DNA-bd_dom_sf"/>
</dbReference>
<organism evidence="2 3">
    <name type="scientific">Streptomyces globosus</name>
    <dbReference type="NCBI Taxonomy" id="68209"/>
    <lineage>
        <taxon>Bacteria</taxon>
        <taxon>Bacillati</taxon>
        <taxon>Actinomycetota</taxon>
        <taxon>Actinomycetes</taxon>
        <taxon>Kitasatosporales</taxon>
        <taxon>Streptomycetaceae</taxon>
        <taxon>Streptomyces</taxon>
    </lineage>
</organism>
<dbReference type="PROSITE" id="PS50943">
    <property type="entry name" value="HTH_CROC1"/>
    <property type="match status" value="1"/>
</dbReference>
<dbReference type="InterPro" id="IPR043917">
    <property type="entry name" value="DUF5753"/>
</dbReference>
<dbReference type="Pfam" id="PF19054">
    <property type="entry name" value="DUF5753"/>
    <property type="match status" value="1"/>
</dbReference>
<evidence type="ECO:0000259" key="1">
    <source>
        <dbReference type="PROSITE" id="PS50943"/>
    </source>
</evidence>
<dbReference type="SMART" id="SM00530">
    <property type="entry name" value="HTH_XRE"/>
    <property type="match status" value="1"/>
</dbReference>
<dbReference type="RefSeq" id="WP_114057327.1">
    <property type="nucleotide sequence ID" value="NZ_CP030862.1"/>
</dbReference>
<proteinExistence type="predicted"/>
<keyword evidence="3" id="KW-1185">Reference proteome</keyword>
<sequence length="261" mass="29373">MIAALGRQLRMWRESAGLDRAKFGQRMGYGPNLIYKIERGTRIPRPEFLDKADEVLGAGGKIAAMKVDVQKARYPKTVRDLAKLESEAVELGAYGNHNLHGLLQTEEYARALYEIRRPAYSPDEVERHVSARMARQSMFHRQPAPAMTFVLEQVILERRLGGSGVLRRQLERLLEISSMRNVEIQVMPTASEDHAGMGGQIQVLKLRGGSTVGYVEAQLMSRLVTDPKDIQILELRYGIIRSQALSPRESCLFIEKVLGDT</sequence>
<dbReference type="AlphaFoldDB" id="A0A344U5I1"/>
<evidence type="ECO:0000313" key="2">
    <source>
        <dbReference type="EMBL" id="AXE26152.1"/>
    </source>
</evidence>
<dbReference type="KEGG" id="sgz:C0216_24225"/>
<dbReference type="SUPFAM" id="SSF47413">
    <property type="entry name" value="lambda repressor-like DNA-binding domains"/>
    <property type="match status" value="1"/>
</dbReference>
<accession>A0A344U5I1</accession>
<dbReference type="OrthoDB" id="3669136at2"/>
<dbReference type="Gene3D" id="1.10.260.40">
    <property type="entry name" value="lambda repressor-like DNA-binding domains"/>
    <property type="match status" value="1"/>
</dbReference>
<reference evidence="2 3" key="1">
    <citation type="submission" date="2018-01" db="EMBL/GenBank/DDBJ databases">
        <title>Draft genome Sequence of streptomyces globosus LZH-48.</title>
        <authorList>
            <person name="Ran K."/>
            <person name="Li Z."/>
            <person name="Wei S."/>
            <person name="Dong R."/>
        </authorList>
    </citation>
    <scope>NUCLEOTIDE SEQUENCE [LARGE SCALE GENOMIC DNA]</scope>
    <source>
        <strain evidence="2 3">LZH-48</strain>
    </source>
</reference>
<evidence type="ECO:0000313" key="3">
    <source>
        <dbReference type="Proteomes" id="UP000252004"/>
    </source>
</evidence>
<dbReference type="Pfam" id="PF13560">
    <property type="entry name" value="HTH_31"/>
    <property type="match status" value="1"/>
</dbReference>